<reference evidence="1 2" key="1">
    <citation type="submission" date="2018-11" db="EMBL/GenBank/DDBJ databases">
        <authorList>
            <consortium name="Pathogen Informatics"/>
        </authorList>
    </citation>
    <scope>NUCLEOTIDE SEQUENCE [LARGE SCALE GENOMIC DNA]</scope>
</reference>
<organism evidence="1 2">
    <name type="scientific">Dibothriocephalus latus</name>
    <name type="common">Fish tapeworm</name>
    <name type="synonym">Diphyllobothrium latum</name>
    <dbReference type="NCBI Taxonomy" id="60516"/>
    <lineage>
        <taxon>Eukaryota</taxon>
        <taxon>Metazoa</taxon>
        <taxon>Spiralia</taxon>
        <taxon>Lophotrochozoa</taxon>
        <taxon>Platyhelminthes</taxon>
        <taxon>Cestoda</taxon>
        <taxon>Eucestoda</taxon>
        <taxon>Diphyllobothriidea</taxon>
        <taxon>Diphyllobothriidae</taxon>
        <taxon>Dibothriocephalus</taxon>
    </lineage>
</organism>
<sequence length="61" mass="6339">MLASALEDMLSQANLQSNPDLVALCNGSTDFAVPITCTEPLSLADLTNDETTLVEQAAASL</sequence>
<accession>A0A3P6TVD5</accession>
<evidence type="ECO:0000313" key="1">
    <source>
        <dbReference type="EMBL" id="VDK85435.1"/>
    </source>
</evidence>
<name>A0A3P6TVD5_DIBLA</name>
<dbReference type="Proteomes" id="UP000281553">
    <property type="component" value="Unassembled WGS sequence"/>
</dbReference>
<dbReference type="AlphaFoldDB" id="A0A3P6TVD5"/>
<evidence type="ECO:0000313" key="2">
    <source>
        <dbReference type="Proteomes" id="UP000281553"/>
    </source>
</evidence>
<protein>
    <submittedName>
        <fullName evidence="1">Uncharacterized protein</fullName>
    </submittedName>
</protein>
<keyword evidence="2" id="KW-1185">Reference proteome</keyword>
<gene>
    <name evidence="1" type="ORF">DILT_LOCUS3713</name>
</gene>
<proteinExistence type="predicted"/>
<dbReference type="EMBL" id="UYRU01044120">
    <property type="protein sequence ID" value="VDK85435.1"/>
    <property type="molecule type" value="Genomic_DNA"/>
</dbReference>